<protein>
    <submittedName>
        <fullName evidence="2">Uncharacterized protein</fullName>
    </submittedName>
</protein>
<accession>A0A1T5IDP7</accession>
<keyword evidence="1" id="KW-0812">Transmembrane</keyword>
<organism evidence="2 3">
    <name type="scientific">Okibacterium fritillariae</name>
    <dbReference type="NCBI Taxonomy" id="123320"/>
    <lineage>
        <taxon>Bacteria</taxon>
        <taxon>Bacillati</taxon>
        <taxon>Actinomycetota</taxon>
        <taxon>Actinomycetes</taxon>
        <taxon>Micrococcales</taxon>
        <taxon>Microbacteriaceae</taxon>
        <taxon>Okibacterium</taxon>
    </lineage>
</organism>
<proteinExistence type="predicted"/>
<dbReference type="RefSeq" id="WP_079726517.1">
    <property type="nucleotide sequence ID" value="NZ_FUZP01000001.1"/>
</dbReference>
<feature type="transmembrane region" description="Helical" evidence="1">
    <location>
        <begin position="36"/>
        <end position="62"/>
    </location>
</feature>
<keyword evidence="1" id="KW-1133">Transmembrane helix</keyword>
<feature type="transmembrane region" description="Helical" evidence="1">
    <location>
        <begin position="83"/>
        <end position="104"/>
    </location>
</feature>
<keyword evidence="1" id="KW-0472">Membrane</keyword>
<name>A0A1T5IDP7_9MICO</name>
<evidence type="ECO:0000313" key="3">
    <source>
        <dbReference type="Proteomes" id="UP000190857"/>
    </source>
</evidence>
<evidence type="ECO:0000256" key="1">
    <source>
        <dbReference type="SAM" id="Phobius"/>
    </source>
</evidence>
<keyword evidence="3" id="KW-1185">Reference proteome</keyword>
<gene>
    <name evidence="2" type="ORF">SAMN06309945_0283</name>
</gene>
<evidence type="ECO:0000313" key="2">
    <source>
        <dbReference type="EMBL" id="SKC37132.1"/>
    </source>
</evidence>
<dbReference type="Proteomes" id="UP000190857">
    <property type="component" value="Unassembled WGS sequence"/>
</dbReference>
<dbReference type="EMBL" id="FUZP01000001">
    <property type="protein sequence ID" value="SKC37132.1"/>
    <property type="molecule type" value="Genomic_DNA"/>
</dbReference>
<dbReference type="AlphaFoldDB" id="A0A1T5IDP7"/>
<sequence length="105" mass="10988">MTWIALLGCVILVVVSLGITYVIDQPDGPLDGATVTYMPLLIGFGFIAGIALSVICLAHALARSRGGTVSGVEYRHSKRTRTVLMAIGAVGIIGLGSGAIYYYVM</sequence>
<reference evidence="2 3" key="1">
    <citation type="submission" date="2017-02" db="EMBL/GenBank/DDBJ databases">
        <authorList>
            <person name="Peterson S.W."/>
        </authorList>
    </citation>
    <scope>NUCLEOTIDE SEQUENCE [LARGE SCALE GENOMIC DNA]</scope>
    <source>
        <strain evidence="2 3">VKM Ac-2059</strain>
    </source>
</reference>